<reference evidence="2 3" key="1">
    <citation type="journal article" date="2018" name="Nat. Genet.">
        <title>Extensive intraspecific gene order and gene structural variations between Mo17 and other maize genomes.</title>
        <authorList>
            <person name="Sun S."/>
            <person name="Zhou Y."/>
            <person name="Chen J."/>
            <person name="Shi J."/>
            <person name="Zhao H."/>
            <person name="Zhao H."/>
            <person name="Song W."/>
            <person name="Zhang M."/>
            <person name="Cui Y."/>
            <person name="Dong X."/>
            <person name="Liu H."/>
            <person name="Ma X."/>
            <person name="Jiao Y."/>
            <person name="Wang B."/>
            <person name="Wei X."/>
            <person name="Stein J.C."/>
            <person name="Glaubitz J.C."/>
            <person name="Lu F."/>
            <person name="Yu G."/>
            <person name="Liang C."/>
            <person name="Fengler K."/>
            <person name="Li B."/>
            <person name="Rafalski A."/>
            <person name="Schnable P.S."/>
            <person name="Ware D.H."/>
            <person name="Buckler E.S."/>
            <person name="Lai J."/>
        </authorList>
    </citation>
    <scope>NUCLEOTIDE SEQUENCE [LARGE SCALE GENOMIC DNA]</scope>
    <source>
        <strain evidence="3">cv. Missouri 17</strain>
        <tissue evidence="2">Seedling</tissue>
    </source>
</reference>
<feature type="compositionally biased region" description="Low complexity" evidence="1">
    <location>
        <begin position="93"/>
        <end position="110"/>
    </location>
</feature>
<dbReference type="Proteomes" id="UP000251960">
    <property type="component" value="Chromosome 2"/>
</dbReference>
<evidence type="ECO:0000313" key="2">
    <source>
        <dbReference type="EMBL" id="PWZ38089.1"/>
    </source>
</evidence>
<evidence type="ECO:0000256" key="1">
    <source>
        <dbReference type="SAM" id="MobiDB-lite"/>
    </source>
</evidence>
<dbReference type="AlphaFoldDB" id="A0A3L6FTA8"/>
<comment type="caution">
    <text evidence="2">The sequence shown here is derived from an EMBL/GenBank/DDBJ whole genome shotgun (WGS) entry which is preliminary data.</text>
</comment>
<proteinExistence type="predicted"/>
<feature type="region of interest" description="Disordered" evidence="1">
    <location>
        <begin position="26"/>
        <end position="145"/>
    </location>
</feature>
<name>A0A3L6FTA8_MAIZE</name>
<accession>A0A3L6FTA8</accession>
<feature type="compositionally biased region" description="Basic residues" evidence="1">
    <location>
        <begin position="115"/>
        <end position="126"/>
    </location>
</feature>
<feature type="compositionally biased region" description="Basic and acidic residues" evidence="1">
    <location>
        <begin position="63"/>
        <end position="73"/>
    </location>
</feature>
<evidence type="ECO:0000313" key="3">
    <source>
        <dbReference type="Proteomes" id="UP000251960"/>
    </source>
</evidence>
<gene>
    <name evidence="2" type="ORF">Zm00014a_029406</name>
</gene>
<sequence>MAIVSLAATSMTFSRFARRRSACVRGSRLPPKQPWRPRCSAVRSTSAACSPRFRTAPLPRLLGHSDPEDLPAERRHHHDRPLLRRESPPPPQQVGVPEQAAGFPGARPGAGHLGRTARARHGRAQHPRPSTSARPRKPRFVEMVD</sequence>
<organism evidence="2 3">
    <name type="scientific">Zea mays</name>
    <name type="common">Maize</name>
    <dbReference type="NCBI Taxonomy" id="4577"/>
    <lineage>
        <taxon>Eukaryota</taxon>
        <taxon>Viridiplantae</taxon>
        <taxon>Streptophyta</taxon>
        <taxon>Embryophyta</taxon>
        <taxon>Tracheophyta</taxon>
        <taxon>Spermatophyta</taxon>
        <taxon>Magnoliopsida</taxon>
        <taxon>Liliopsida</taxon>
        <taxon>Poales</taxon>
        <taxon>Poaceae</taxon>
        <taxon>PACMAD clade</taxon>
        <taxon>Panicoideae</taxon>
        <taxon>Andropogonodae</taxon>
        <taxon>Andropogoneae</taxon>
        <taxon>Tripsacinae</taxon>
        <taxon>Zea</taxon>
    </lineage>
</organism>
<protein>
    <submittedName>
        <fullName evidence="2">Uncharacterized protein</fullName>
    </submittedName>
</protein>
<dbReference type="EMBL" id="NCVQ01000003">
    <property type="protein sequence ID" value="PWZ38089.1"/>
    <property type="molecule type" value="Genomic_DNA"/>
</dbReference>